<comment type="similarity">
    <text evidence="1">Belongs to the HSBP1 family.</text>
</comment>
<dbReference type="PANTHER" id="PTHR19424:SF0">
    <property type="entry name" value="HEAT SHOCK FACTOR BINDING PROTEIN 1"/>
    <property type="match status" value="1"/>
</dbReference>
<dbReference type="EMBL" id="JAXIOK010000004">
    <property type="protein sequence ID" value="KAK4773174.1"/>
    <property type="molecule type" value="Genomic_DNA"/>
</dbReference>
<dbReference type="PANTHER" id="PTHR19424">
    <property type="entry name" value="HEAT SHOCK FACTOR BINDING PROTEIN 1"/>
    <property type="match status" value="1"/>
</dbReference>
<evidence type="ECO:0000256" key="1">
    <source>
        <dbReference type="ARBA" id="ARBA00006349"/>
    </source>
</evidence>
<gene>
    <name evidence="3" type="ORF">SAY87_028193</name>
</gene>
<name>A0AAN7KXE1_9MYRT</name>
<organism evidence="3 4">
    <name type="scientific">Trapa incisa</name>
    <dbReference type="NCBI Taxonomy" id="236973"/>
    <lineage>
        <taxon>Eukaryota</taxon>
        <taxon>Viridiplantae</taxon>
        <taxon>Streptophyta</taxon>
        <taxon>Embryophyta</taxon>
        <taxon>Tracheophyta</taxon>
        <taxon>Spermatophyta</taxon>
        <taxon>Magnoliopsida</taxon>
        <taxon>eudicotyledons</taxon>
        <taxon>Gunneridae</taxon>
        <taxon>Pentapetalae</taxon>
        <taxon>rosids</taxon>
        <taxon>malvids</taxon>
        <taxon>Myrtales</taxon>
        <taxon>Lythraceae</taxon>
        <taxon>Trapa</taxon>
    </lineage>
</organism>
<dbReference type="AlphaFoldDB" id="A0AAN7KXE1"/>
<protein>
    <submittedName>
        <fullName evidence="3">Uncharacterized protein</fullName>
    </submittedName>
</protein>
<dbReference type="GO" id="GO:0003714">
    <property type="term" value="F:transcription corepressor activity"/>
    <property type="evidence" value="ECO:0007669"/>
    <property type="project" value="InterPro"/>
</dbReference>
<sequence>MPRLLVLLGDGHDSEVQKQSTADMTTFVQNLLQQMVTIHIFRRSTTRANAFLLQQSSCILDSHALDEMGGRIDELEQSINELKNEMGIEGSPSPLPPKAKPTDDSA</sequence>
<dbReference type="GO" id="GO:0005634">
    <property type="term" value="C:nucleus"/>
    <property type="evidence" value="ECO:0007669"/>
    <property type="project" value="TreeGrafter"/>
</dbReference>
<evidence type="ECO:0000313" key="4">
    <source>
        <dbReference type="Proteomes" id="UP001345219"/>
    </source>
</evidence>
<keyword evidence="4" id="KW-1185">Reference proteome</keyword>
<dbReference type="GO" id="GO:0005829">
    <property type="term" value="C:cytosol"/>
    <property type="evidence" value="ECO:0007669"/>
    <property type="project" value="TreeGrafter"/>
</dbReference>
<reference evidence="3 4" key="1">
    <citation type="journal article" date="2023" name="Hortic Res">
        <title>Pangenome of water caltrop reveals structural variations and asymmetric subgenome divergence after allopolyploidization.</title>
        <authorList>
            <person name="Zhang X."/>
            <person name="Chen Y."/>
            <person name="Wang L."/>
            <person name="Yuan Y."/>
            <person name="Fang M."/>
            <person name="Shi L."/>
            <person name="Lu R."/>
            <person name="Comes H.P."/>
            <person name="Ma Y."/>
            <person name="Chen Y."/>
            <person name="Huang G."/>
            <person name="Zhou Y."/>
            <person name="Zheng Z."/>
            <person name="Qiu Y."/>
        </authorList>
    </citation>
    <scope>NUCLEOTIDE SEQUENCE [LARGE SCALE GENOMIC DNA]</scope>
    <source>
        <tissue evidence="3">Roots</tissue>
    </source>
</reference>
<evidence type="ECO:0000256" key="2">
    <source>
        <dbReference type="SAM" id="MobiDB-lite"/>
    </source>
</evidence>
<dbReference type="GO" id="GO:0070370">
    <property type="term" value="P:cellular heat acclimation"/>
    <property type="evidence" value="ECO:0007669"/>
    <property type="project" value="TreeGrafter"/>
</dbReference>
<dbReference type="InterPro" id="IPR009643">
    <property type="entry name" value="HS1-bd"/>
</dbReference>
<evidence type="ECO:0000313" key="3">
    <source>
        <dbReference type="EMBL" id="KAK4773174.1"/>
    </source>
</evidence>
<dbReference type="Gene3D" id="1.20.5.430">
    <property type="match status" value="1"/>
</dbReference>
<proteinExistence type="inferred from homology"/>
<comment type="caution">
    <text evidence="3">The sequence shown here is derived from an EMBL/GenBank/DDBJ whole genome shotgun (WGS) entry which is preliminary data.</text>
</comment>
<dbReference type="Proteomes" id="UP001345219">
    <property type="component" value="Chromosome 22"/>
</dbReference>
<accession>A0AAN7KXE1</accession>
<feature type="region of interest" description="Disordered" evidence="2">
    <location>
        <begin position="84"/>
        <end position="106"/>
    </location>
</feature>